<dbReference type="EMBL" id="GBXM01095867">
    <property type="protein sequence ID" value="JAH12710.1"/>
    <property type="molecule type" value="Transcribed_RNA"/>
</dbReference>
<dbReference type="AlphaFoldDB" id="A0A0E9Q8N5"/>
<protein>
    <submittedName>
        <fullName evidence="1">Uncharacterized protein</fullName>
    </submittedName>
</protein>
<evidence type="ECO:0000313" key="1">
    <source>
        <dbReference type="EMBL" id="JAH12710.1"/>
    </source>
</evidence>
<name>A0A0E9Q8N5_ANGAN</name>
<reference evidence="1" key="2">
    <citation type="journal article" date="2015" name="Fish Shellfish Immunol.">
        <title>Early steps in the European eel (Anguilla anguilla)-Vibrio vulnificus interaction in the gills: Role of the RtxA13 toxin.</title>
        <authorList>
            <person name="Callol A."/>
            <person name="Pajuelo D."/>
            <person name="Ebbesson L."/>
            <person name="Teles M."/>
            <person name="MacKenzie S."/>
            <person name="Amaro C."/>
        </authorList>
    </citation>
    <scope>NUCLEOTIDE SEQUENCE</scope>
</reference>
<accession>A0A0E9Q8N5</accession>
<organism evidence="1">
    <name type="scientific">Anguilla anguilla</name>
    <name type="common">European freshwater eel</name>
    <name type="synonym">Muraena anguilla</name>
    <dbReference type="NCBI Taxonomy" id="7936"/>
    <lineage>
        <taxon>Eukaryota</taxon>
        <taxon>Metazoa</taxon>
        <taxon>Chordata</taxon>
        <taxon>Craniata</taxon>
        <taxon>Vertebrata</taxon>
        <taxon>Euteleostomi</taxon>
        <taxon>Actinopterygii</taxon>
        <taxon>Neopterygii</taxon>
        <taxon>Teleostei</taxon>
        <taxon>Anguilliformes</taxon>
        <taxon>Anguillidae</taxon>
        <taxon>Anguilla</taxon>
    </lineage>
</organism>
<sequence length="36" mass="4340">MMTVGLTIPPVLWKLFSWSRFVRDRDMNFSEFESES</sequence>
<reference evidence="1" key="1">
    <citation type="submission" date="2014-11" db="EMBL/GenBank/DDBJ databases">
        <authorList>
            <person name="Amaro Gonzalez C."/>
        </authorList>
    </citation>
    <scope>NUCLEOTIDE SEQUENCE</scope>
</reference>
<proteinExistence type="predicted"/>